<evidence type="ECO:0000313" key="1">
    <source>
        <dbReference type="EMBL" id="KAF5936539.1"/>
    </source>
</evidence>
<dbReference type="PANTHER" id="PTHR31948:SF162">
    <property type="entry name" value="MINI ZINC FINGER PROTEIN 2"/>
    <property type="match status" value="1"/>
</dbReference>
<comment type="caution">
    <text evidence="1">The sequence shown here is derived from an EMBL/GenBank/DDBJ whole genome shotgun (WGS) entry which is preliminary data.</text>
</comment>
<evidence type="ECO:0000313" key="2">
    <source>
        <dbReference type="Proteomes" id="UP000593564"/>
    </source>
</evidence>
<sequence>MIFKISRPQHSIPNTYRLILPILILRDRYRYVTRYRDLELWYLGDGEVEKEREPMRRRREKVRLTSEQKASMREYAAEILEWSLQGHNEEKLIQFCSDISIIPQVFKVWMRNNRDRYIDADEASSVDEILFAPKMDSWW</sequence>
<accession>A0A7J7G716</accession>
<reference evidence="1 2" key="2">
    <citation type="submission" date="2020-07" db="EMBL/GenBank/DDBJ databases">
        <title>Genome assembly of wild tea tree DASZ reveals pedigree and selection history of tea varieties.</title>
        <authorList>
            <person name="Zhang W."/>
        </authorList>
    </citation>
    <scope>NUCLEOTIDE SEQUENCE [LARGE SCALE GENOMIC DNA]</scope>
    <source>
        <strain evidence="2">cv. G240</strain>
        <tissue evidence="1">Leaf</tissue>
    </source>
</reference>
<proteinExistence type="predicted"/>
<organism evidence="1 2">
    <name type="scientific">Camellia sinensis</name>
    <name type="common">Tea plant</name>
    <name type="synonym">Thea sinensis</name>
    <dbReference type="NCBI Taxonomy" id="4442"/>
    <lineage>
        <taxon>Eukaryota</taxon>
        <taxon>Viridiplantae</taxon>
        <taxon>Streptophyta</taxon>
        <taxon>Embryophyta</taxon>
        <taxon>Tracheophyta</taxon>
        <taxon>Spermatophyta</taxon>
        <taxon>Magnoliopsida</taxon>
        <taxon>eudicotyledons</taxon>
        <taxon>Gunneridae</taxon>
        <taxon>Pentapetalae</taxon>
        <taxon>asterids</taxon>
        <taxon>Ericales</taxon>
        <taxon>Theaceae</taxon>
        <taxon>Camellia</taxon>
    </lineage>
</organism>
<dbReference type="AlphaFoldDB" id="A0A7J7G716"/>
<protein>
    <recommendedName>
        <fullName evidence="3">Homeobox domain-containing protein</fullName>
    </recommendedName>
</protein>
<dbReference type="Proteomes" id="UP000593564">
    <property type="component" value="Unassembled WGS sequence"/>
</dbReference>
<dbReference type="GO" id="GO:0003700">
    <property type="term" value="F:DNA-binding transcription factor activity"/>
    <property type="evidence" value="ECO:0007669"/>
    <property type="project" value="TreeGrafter"/>
</dbReference>
<name>A0A7J7G716_CAMSI</name>
<evidence type="ECO:0008006" key="3">
    <source>
        <dbReference type="Google" id="ProtNLM"/>
    </source>
</evidence>
<dbReference type="EMBL" id="JACBKZ010000012">
    <property type="protein sequence ID" value="KAF5936539.1"/>
    <property type="molecule type" value="Genomic_DNA"/>
</dbReference>
<dbReference type="SUPFAM" id="SSF46689">
    <property type="entry name" value="Homeodomain-like"/>
    <property type="match status" value="1"/>
</dbReference>
<dbReference type="GO" id="GO:0050793">
    <property type="term" value="P:regulation of developmental process"/>
    <property type="evidence" value="ECO:0007669"/>
    <property type="project" value="TreeGrafter"/>
</dbReference>
<dbReference type="PANTHER" id="PTHR31948">
    <property type="entry name" value="ZINC-FINGER HOMEODOMAIN PROTEIN 2"/>
    <property type="match status" value="1"/>
</dbReference>
<keyword evidence="2" id="KW-1185">Reference proteome</keyword>
<dbReference type="GO" id="GO:0005634">
    <property type="term" value="C:nucleus"/>
    <property type="evidence" value="ECO:0007669"/>
    <property type="project" value="TreeGrafter"/>
</dbReference>
<reference evidence="2" key="1">
    <citation type="journal article" date="2020" name="Nat. Commun.">
        <title>Genome assembly of wild tea tree DASZ reveals pedigree and selection history of tea varieties.</title>
        <authorList>
            <person name="Zhang W."/>
            <person name="Zhang Y."/>
            <person name="Qiu H."/>
            <person name="Guo Y."/>
            <person name="Wan H."/>
            <person name="Zhang X."/>
            <person name="Scossa F."/>
            <person name="Alseekh S."/>
            <person name="Zhang Q."/>
            <person name="Wang P."/>
            <person name="Xu L."/>
            <person name="Schmidt M.H."/>
            <person name="Jia X."/>
            <person name="Li D."/>
            <person name="Zhu A."/>
            <person name="Guo F."/>
            <person name="Chen W."/>
            <person name="Ni D."/>
            <person name="Usadel B."/>
            <person name="Fernie A.R."/>
            <person name="Wen W."/>
        </authorList>
    </citation>
    <scope>NUCLEOTIDE SEQUENCE [LARGE SCALE GENOMIC DNA]</scope>
    <source>
        <strain evidence="2">cv. G240</strain>
    </source>
</reference>
<dbReference type="GO" id="GO:0000976">
    <property type="term" value="F:transcription cis-regulatory region binding"/>
    <property type="evidence" value="ECO:0007669"/>
    <property type="project" value="TreeGrafter"/>
</dbReference>
<gene>
    <name evidence="1" type="ORF">HYC85_024045</name>
</gene>
<dbReference type="Gene3D" id="1.10.10.60">
    <property type="entry name" value="Homeodomain-like"/>
    <property type="match status" value="1"/>
</dbReference>
<dbReference type="InterPro" id="IPR009057">
    <property type="entry name" value="Homeodomain-like_sf"/>
</dbReference>
<dbReference type="NCBIfam" id="TIGR01565">
    <property type="entry name" value="homeo_ZF_HD"/>
    <property type="match status" value="1"/>
</dbReference>
<dbReference type="InterPro" id="IPR006455">
    <property type="entry name" value="Homeodomain_ZF_HD"/>
</dbReference>